<protein>
    <submittedName>
        <fullName evidence="1">Uncharacterized protein</fullName>
    </submittedName>
</protein>
<name>A0A7X8YII5_9VIBR</name>
<proteinExistence type="predicted"/>
<dbReference type="Proteomes" id="UP000535589">
    <property type="component" value="Unassembled WGS sequence"/>
</dbReference>
<organism evidence="1 2">
    <name type="scientific">Vibrio agarilyticus</name>
    <dbReference type="NCBI Taxonomy" id="2726741"/>
    <lineage>
        <taxon>Bacteria</taxon>
        <taxon>Pseudomonadati</taxon>
        <taxon>Pseudomonadota</taxon>
        <taxon>Gammaproteobacteria</taxon>
        <taxon>Vibrionales</taxon>
        <taxon>Vibrionaceae</taxon>
        <taxon>Vibrio</taxon>
    </lineage>
</organism>
<evidence type="ECO:0000313" key="1">
    <source>
        <dbReference type="EMBL" id="NLS14769.1"/>
    </source>
</evidence>
<gene>
    <name evidence="1" type="ORF">HGP28_18070</name>
</gene>
<keyword evidence="2" id="KW-1185">Reference proteome</keyword>
<dbReference type="AlphaFoldDB" id="A0A7X8YII5"/>
<comment type="caution">
    <text evidence="1">The sequence shown here is derived from an EMBL/GenBank/DDBJ whole genome shotgun (WGS) entry which is preliminary data.</text>
</comment>
<accession>A0A7X8YII5</accession>
<dbReference type="RefSeq" id="WP_168837846.1">
    <property type="nucleotide sequence ID" value="NZ_JABAIK010000028.1"/>
</dbReference>
<sequence length="163" mass="18527">MNLESFNRVTQIELHDLDMFDFQRVNRVLTAAVGGVRVFGGSESRSIKLEWNHFDMAEYLNKPTVSVVLAEQLALIPEASPQYLELIEHIIDDWQTVDRTVKHDQSERCAQVIEMLAKKRDEIRENLREEPYLNAPVSQNESVLSLGEPMGAEAFNASLRAVG</sequence>
<reference evidence="1 2" key="1">
    <citation type="submission" date="2020-04" db="EMBL/GenBank/DDBJ databases">
        <title>Vibrio sp. SM6, a novel species isolated from seawater.</title>
        <authorList>
            <person name="Wang X."/>
        </authorList>
    </citation>
    <scope>NUCLEOTIDE SEQUENCE [LARGE SCALE GENOMIC DNA]</scope>
    <source>
        <strain evidence="1 2">SM6</strain>
    </source>
</reference>
<evidence type="ECO:0000313" key="2">
    <source>
        <dbReference type="Proteomes" id="UP000535589"/>
    </source>
</evidence>
<dbReference type="EMBL" id="JABAIK010000028">
    <property type="protein sequence ID" value="NLS14769.1"/>
    <property type="molecule type" value="Genomic_DNA"/>
</dbReference>